<evidence type="ECO:0000313" key="2">
    <source>
        <dbReference type="EMBL" id="OSY43738.1"/>
    </source>
</evidence>
<evidence type="ECO:0008006" key="4">
    <source>
        <dbReference type="Google" id="ProtNLM"/>
    </source>
</evidence>
<comment type="caution">
    <text evidence="2">The sequence shown here is derived from an EMBL/GenBank/DDBJ whole genome shotgun (WGS) entry which is preliminary data.</text>
</comment>
<keyword evidence="3" id="KW-1185">Reference proteome</keyword>
<evidence type="ECO:0000256" key="1">
    <source>
        <dbReference type="SAM" id="Phobius"/>
    </source>
</evidence>
<feature type="transmembrane region" description="Helical" evidence="1">
    <location>
        <begin position="67"/>
        <end position="90"/>
    </location>
</feature>
<feature type="transmembrane region" description="Helical" evidence="1">
    <location>
        <begin position="33"/>
        <end position="55"/>
    </location>
</feature>
<protein>
    <recommendedName>
        <fullName evidence="4">Major Facilitator Superfamily protein</fullName>
    </recommendedName>
</protein>
<evidence type="ECO:0000313" key="3">
    <source>
        <dbReference type="Proteomes" id="UP000194225"/>
    </source>
</evidence>
<dbReference type="Proteomes" id="UP000194225">
    <property type="component" value="Unassembled WGS sequence"/>
</dbReference>
<reference evidence="2 3" key="1">
    <citation type="submission" date="2016-09" db="EMBL/GenBank/DDBJ databases">
        <title>Streptomyces platensis DSM40041, a candidate organism with high potential of specific P450 cytochromes.</title>
        <authorList>
            <person name="Grumaz C."/>
            <person name="Vainshtein Y."/>
            <person name="Kirstahler P."/>
            <person name="Sohn K."/>
        </authorList>
    </citation>
    <scope>NUCLEOTIDE SEQUENCE [LARGE SCALE GENOMIC DNA]</scope>
    <source>
        <strain evidence="2 3">DSM 40041</strain>
    </source>
</reference>
<accession>A0ABX3XTL4</accession>
<sequence>MSLGPAVLVAGGALAALAVYHAADPTAYPEPPLIVLGVVGLGAGLFSPVFFTLALKPLRPQEIGSAAGLLNAFEQLGATLGVAILGSVYLNRAGAPR</sequence>
<keyword evidence="1" id="KW-1133">Transmembrane helix</keyword>
<gene>
    <name evidence="2" type="ORF">BG653_04427</name>
</gene>
<dbReference type="EMBL" id="MIGA01000031">
    <property type="protein sequence ID" value="OSY43738.1"/>
    <property type="molecule type" value="Genomic_DNA"/>
</dbReference>
<keyword evidence="1" id="KW-0812">Transmembrane</keyword>
<name>A0ABX3XTL4_STRPT</name>
<dbReference type="InterPro" id="IPR036259">
    <property type="entry name" value="MFS_trans_sf"/>
</dbReference>
<proteinExistence type="predicted"/>
<keyword evidence="1" id="KW-0472">Membrane</keyword>
<organism evidence="2 3">
    <name type="scientific">Streptomyces platensis</name>
    <dbReference type="NCBI Taxonomy" id="58346"/>
    <lineage>
        <taxon>Bacteria</taxon>
        <taxon>Bacillati</taxon>
        <taxon>Actinomycetota</taxon>
        <taxon>Actinomycetes</taxon>
        <taxon>Kitasatosporales</taxon>
        <taxon>Streptomycetaceae</taxon>
        <taxon>Streptomyces</taxon>
    </lineage>
</organism>
<dbReference type="SUPFAM" id="SSF103473">
    <property type="entry name" value="MFS general substrate transporter"/>
    <property type="match status" value="1"/>
</dbReference>
<dbReference type="Gene3D" id="1.20.1250.20">
    <property type="entry name" value="MFS general substrate transporter like domains"/>
    <property type="match status" value="1"/>
</dbReference>